<organism evidence="1 2">
    <name type="scientific">Kibdelosporangium phytohabitans</name>
    <dbReference type="NCBI Taxonomy" id="860235"/>
    <lineage>
        <taxon>Bacteria</taxon>
        <taxon>Bacillati</taxon>
        <taxon>Actinomycetota</taxon>
        <taxon>Actinomycetes</taxon>
        <taxon>Pseudonocardiales</taxon>
        <taxon>Pseudonocardiaceae</taxon>
        <taxon>Kibdelosporangium</taxon>
    </lineage>
</organism>
<dbReference type="STRING" id="860235.AOZ06_32070"/>
<gene>
    <name evidence="1" type="ORF">AOZ06_32070</name>
</gene>
<dbReference type="KEGG" id="kphy:AOZ06_32070"/>
<accession>A0A0N9I8D9</accession>
<protein>
    <submittedName>
        <fullName evidence="1">Uncharacterized protein</fullName>
    </submittedName>
</protein>
<evidence type="ECO:0000313" key="1">
    <source>
        <dbReference type="EMBL" id="ALG10907.1"/>
    </source>
</evidence>
<sequence>MWHDAHDGWEMSSKPYRVVERCLCTRYIAPNPAHSSAHGPSLPLRMAAEYDEDHPAHLVLTHLDQLIRGKRPATDAAASLAGWLAVFGRSDRSAFLCVHETLRRDTLRDFLPFHTRQQVDLTQPHAVEWFRRLRPADRTAAVELLDKHESATEIYTDPETHAPVIRLNDADTLWTTVPRRLPTTSPLAELVVGQLVWVRTESGTLYPAPDQERQGYPWHRAGTDWPTRLATLVHVLLDDVAAVPSLAPAPAVSDSLRLFAEQTWPPNWAFTRSQLEAVRDGDPVTP</sequence>
<dbReference type="EMBL" id="CP012752">
    <property type="protein sequence ID" value="ALG10907.1"/>
    <property type="molecule type" value="Genomic_DNA"/>
</dbReference>
<reference evidence="1 2" key="1">
    <citation type="submission" date="2015-07" db="EMBL/GenBank/DDBJ databases">
        <title>Genome sequencing of Kibdelosporangium phytohabitans.</title>
        <authorList>
            <person name="Qin S."/>
            <person name="Xing K."/>
        </authorList>
    </citation>
    <scope>NUCLEOTIDE SEQUENCE [LARGE SCALE GENOMIC DNA]</scope>
    <source>
        <strain evidence="1 2">KLBMP1111</strain>
    </source>
</reference>
<dbReference type="Proteomes" id="UP000063699">
    <property type="component" value="Chromosome"/>
</dbReference>
<proteinExistence type="predicted"/>
<evidence type="ECO:0000313" key="2">
    <source>
        <dbReference type="Proteomes" id="UP000063699"/>
    </source>
</evidence>
<keyword evidence="2" id="KW-1185">Reference proteome</keyword>
<dbReference type="AlphaFoldDB" id="A0A0N9I8D9"/>
<name>A0A0N9I8D9_9PSEU</name>